<gene>
    <name evidence="1" type="ORF">H0235_001072</name>
</gene>
<dbReference type="EMBL" id="JACSDY010000001">
    <property type="protein sequence ID" value="KAF7438681.1"/>
    <property type="molecule type" value="Genomic_DNA"/>
</dbReference>
<name>A0A834UGF8_VESPE</name>
<reference evidence="1" key="1">
    <citation type="journal article" date="2020" name="G3 (Bethesda)">
        <title>High-Quality Assemblies for Three Invasive Social Wasps from the &lt;i&gt;Vespula&lt;/i&gt; Genus.</title>
        <authorList>
            <person name="Harrop T.W.R."/>
            <person name="Guhlin J."/>
            <person name="McLaughlin G.M."/>
            <person name="Permina E."/>
            <person name="Stockwell P."/>
            <person name="Gilligan J."/>
            <person name="Le Lec M.F."/>
            <person name="Gruber M.A.M."/>
            <person name="Quinn O."/>
            <person name="Lovegrove M."/>
            <person name="Duncan E.J."/>
            <person name="Remnant E.J."/>
            <person name="Van Eeckhoven J."/>
            <person name="Graham B."/>
            <person name="Knapp R.A."/>
            <person name="Langford K.W."/>
            <person name="Kronenberg Z."/>
            <person name="Press M.O."/>
            <person name="Eacker S.M."/>
            <person name="Wilson-Rankin E.E."/>
            <person name="Purcell J."/>
            <person name="Lester P.J."/>
            <person name="Dearden P.K."/>
        </authorList>
    </citation>
    <scope>NUCLEOTIDE SEQUENCE</scope>
    <source>
        <strain evidence="1">Volc-1</strain>
    </source>
</reference>
<dbReference type="AlphaFoldDB" id="A0A834UGF8"/>
<sequence length="115" mass="13124">MIKSLQIHQNHIVLQSYITSTKEEANFESKEHIAVRFDNVNGKIDLNYKTKPDTNLKLQALETKDPIDLSEGRTQSMFQNISNLQNVAKSFISYIRSNIPTVGVEEIYNADQRGP</sequence>
<protein>
    <submittedName>
        <fullName evidence="1">Uncharacterized protein</fullName>
    </submittedName>
</protein>
<keyword evidence="2" id="KW-1185">Reference proteome</keyword>
<evidence type="ECO:0000313" key="2">
    <source>
        <dbReference type="Proteomes" id="UP000600918"/>
    </source>
</evidence>
<accession>A0A834UGF8</accession>
<organism evidence="1 2">
    <name type="scientific">Vespula pensylvanica</name>
    <name type="common">Western yellow jacket</name>
    <name type="synonym">Wasp</name>
    <dbReference type="NCBI Taxonomy" id="30213"/>
    <lineage>
        <taxon>Eukaryota</taxon>
        <taxon>Metazoa</taxon>
        <taxon>Ecdysozoa</taxon>
        <taxon>Arthropoda</taxon>
        <taxon>Hexapoda</taxon>
        <taxon>Insecta</taxon>
        <taxon>Pterygota</taxon>
        <taxon>Neoptera</taxon>
        <taxon>Endopterygota</taxon>
        <taxon>Hymenoptera</taxon>
        <taxon>Apocrita</taxon>
        <taxon>Aculeata</taxon>
        <taxon>Vespoidea</taxon>
        <taxon>Vespidae</taxon>
        <taxon>Vespinae</taxon>
        <taxon>Vespula</taxon>
    </lineage>
</organism>
<dbReference type="Proteomes" id="UP000600918">
    <property type="component" value="Unassembled WGS sequence"/>
</dbReference>
<comment type="caution">
    <text evidence="1">The sequence shown here is derived from an EMBL/GenBank/DDBJ whole genome shotgun (WGS) entry which is preliminary data.</text>
</comment>
<proteinExistence type="predicted"/>
<evidence type="ECO:0000313" key="1">
    <source>
        <dbReference type="EMBL" id="KAF7438681.1"/>
    </source>
</evidence>